<gene>
    <name evidence="1" type="ORF">NCTC10038_01201</name>
</gene>
<dbReference type="AlphaFoldDB" id="A0A3M3Y4R1"/>
<dbReference type="Pfam" id="PF06551">
    <property type="entry name" value="DUF1120"/>
    <property type="match status" value="1"/>
</dbReference>
<evidence type="ECO:0000313" key="2">
    <source>
        <dbReference type="Proteomes" id="UP000248640"/>
    </source>
</evidence>
<dbReference type="InterPro" id="IPR010546">
    <property type="entry name" value="DUF1120"/>
</dbReference>
<organism evidence="1 2">
    <name type="scientific">Pseudomonas fluorescens</name>
    <dbReference type="NCBI Taxonomy" id="294"/>
    <lineage>
        <taxon>Bacteria</taxon>
        <taxon>Pseudomonadati</taxon>
        <taxon>Pseudomonadota</taxon>
        <taxon>Gammaproteobacteria</taxon>
        <taxon>Pseudomonadales</taxon>
        <taxon>Pseudomonadaceae</taxon>
        <taxon>Pseudomonas</taxon>
    </lineage>
</organism>
<dbReference type="Proteomes" id="UP000248640">
    <property type="component" value="Chromosome 1"/>
</dbReference>
<reference evidence="1 2" key="1">
    <citation type="submission" date="2018-06" db="EMBL/GenBank/DDBJ databases">
        <authorList>
            <consortium name="Pathogen Informatics"/>
            <person name="Doyle S."/>
        </authorList>
    </citation>
    <scope>NUCLEOTIDE SEQUENCE [LARGE SCALE GENOMIC DNA]</scope>
    <source>
        <strain evidence="1 2">NCTC10038</strain>
    </source>
</reference>
<dbReference type="EMBL" id="LS483372">
    <property type="protein sequence ID" value="SQF89812.1"/>
    <property type="molecule type" value="Genomic_DNA"/>
</dbReference>
<dbReference type="RefSeq" id="WP_053254525.1">
    <property type="nucleotide sequence ID" value="NZ_CBCRXZ010000003.1"/>
</dbReference>
<dbReference type="GeneID" id="61637189"/>
<sequence>MNTFINMSIATVILTGANLAVAASSVDLAVTGLITPSACAPSLSNGGLSDLGKIAAKDLNIDQPTQLPVHNLQLAISCEAPTLVALEPKDNRLGSAYGDSLGTRFGLGLVNDKKLGYTSLNLVSILADGVPMFPIGSTEASTWAPTSLLSYAFLTSFTATRALPTVPTPIQQLSADVLITPTIAPSNTLPLTEEIPIDGAVTLTLKYL</sequence>
<name>A0A3M3Y4R1_PSEFL</name>
<accession>A0A3M3Y4R1</accession>
<evidence type="ECO:0000313" key="1">
    <source>
        <dbReference type="EMBL" id="SQF89812.1"/>
    </source>
</evidence>
<protein>
    <submittedName>
        <fullName evidence="1">Outer membrane protein YhcF</fullName>
    </submittedName>
</protein>
<proteinExistence type="predicted"/>